<gene>
    <name evidence="6" type="ORF">CTOB1V02_LOCUS128</name>
</gene>
<protein>
    <submittedName>
        <fullName evidence="6">Uncharacterized protein</fullName>
    </submittedName>
</protein>
<comment type="subcellular location">
    <subcellularLocation>
        <location evidence="1">Cell membrane</location>
        <topology evidence="1">Multi-pass membrane protein</topology>
    </subcellularLocation>
</comment>
<accession>A0A7R8VZT3</accession>
<keyword evidence="3" id="KW-0812">Transmembrane</keyword>
<dbReference type="GO" id="GO:0005886">
    <property type="term" value="C:plasma membrane"/>
    <property type="evidence" value="ECO:0007669"/>
    <property type="project" value="UniProtKB-SubCell"/>
</dbReference>
<evidence type="ECO:0000256" key="3">
    <source>
        <dbReference type="ARBA" id="ARBA00022692"/>
    </source>
</evidence>
<reference evidence="6" key="1">
    <citation type="submission" date="2020-11" db="EMBL/GenBank/DDBJ databases">
        <authorList>
            <person name="Tran Van P."/>
        </authorList>
    </citation>
    <scope>NUCLEOTIDE SEQUENCE</scope>
</reference>
<dbReference type="InterPro" id="IPR013604">
    <property type="entry name" value="7TM_chemorcpt"/>
</dbReference>
<sequence>MCTQLSQHPLQLTSGGFFPLNKGILAGIFSTVLTYLVVLLQFEIEGMVNRGMGSEANLTTFNFYLNESTTPLGRAFRQACDELQRTIKNTPL</sequence>
<name>A0A7R8VZT3_9CRUS</name>
<keyword evidence="4" id="KW-1133">Transmembrane helix</keyword>
<keyword evidence="2" id="KW-1003">Cell membrane</keyword>
<dbReference type="OrthoDB" id="6625921at2759"/>
<keyword evidence="5" id="KW-0472">Membrane</keyword>
<evidence type="ECO:0000256" key="2">
    <source>
        <dbReference type="ARBA" id="ARBA00022475"/>
    </source>
</evidence>
<dbReference type="EMBL" id="OB660027">
    <property type="protein sequence ID" value="CAD7222111.1"/>
    <property type="molecule type" value="Genomic_DNA"/>
</dbReference>
<proteinExistence type="predicted"/>
<evidence type="ECO:0000256" key="4">
    <source>
        <dbReference type="ARBA" id="ARBA00022989"/>
    </source>
</evidence>
<evidence type="ECO:0000256" key="1">
    <source>
        <dbReference type="ARBA" id="ARBA00004651"/>
    </source>
</evidence>
<organism evidence="6">
    <name type="scientific">Cyprideis torosa</name>
    <dbReference type="NCBI Taxonomy" id="163714"/>
    <lineage>
        <taxon>Eukaryota</taxon>
        <taxon>Metazoa</taxon>
        <taxon>Ecdysozoa</taxon>
        <taxon>Arthropoda</taxon>
        <taxon>Crustacea</taxon>
        <taxon>Oligostraca</taxon>
        <taxon>Ostracoda</taxon>
        <taxon>Podocopa</taxon>
        <taxon>Podocopida</taxon>
        <taxon>Cytherocopina</taxon>
        <taxon>Cytheroidea</taxon>
        <taxon>Cytherideidae</taxon>
        <taxon>Cyprideis</taxon>
    </lineage>
</organism>
<dbReference type="AlphaFoldDB" id="A0A7R8VZT3"/>
<evidence type="ECO:0000256" key="5">
    <source>
        <dbReference type="ARBA" id="ARBA00023136"/>
    </source>
</evidence>
<dbReference type="GO" id="GO:0050909">
    <property type="term" value="P:sensory perception of taste"/>
    <property type="evidence" value="ECO:0007669"/>
    <property type="project" value="InterPro"/>
</dbReference>
<dbReference type="Pfam" id="PF08395">
    <property type="entry name" value="7tm_7"/>
    <property type="match status" value="1"/>
</dbReference>
<evidence type="ECO:0000313" key="6">
    <source>
        <dbReference type="EMBL" id="CAD7222111.1"/>
    </source>
</evidence>